<keyword evidence="9" id="KW-1185">Reference proteome</keyword>
<dbReference type="GO" id="GO:0015086">
    <property type="term" value="F:cadmium ion transmembrane transporter activity"/>
    <property type="evidence" value="ECO:0007669"/>
    <property type="project" value="TreeGrafter"/>
</dbReference>
<evidence type="ECO:0000256" key="7">
    <source>
        <dbReference type="SAM" id="Phobius"/>
    </source>
</evidence>
<dbReference type="EMBL" id="CP036262">
    <property type="protein sequence ID" value="QDS96407.1"/>
    <property type="molecule type" value="Genomic_DNA"/>
</dbReference>
<evidence type="ECO:0000313" key="9">
    <source>
        <dbReference type="Proteomes" id="UP000320672"/>
    </source>
</evidence>
<organism evidence="8 9">
    <name type="scientific">Roseimaritima multifibrata</name>
    <dbReference type="NCBI Taxonomy" id="1930274"/>
    <lineage>
        <taxon>Bacteria</taxon>
        <taxon>Pseudomonadati</taxon>
        <taxon>Planctomycetota</taxon>
        <taxon>Planctomycetia</taxon>
        <taxon>Pirellulales</taxon>
        <taxon>Pirellulaceae</taxon>
        <taxon>Roseimaritima</taxon>
    </lineage>
</organism>
<feature type="transmembrane region" description="Helical" evidence="7">
    <location>
        <begin position="276"/>
        <end position="298"/>
    </location>
</feature>
<name>A0A517MNP7_9BACT</name>
<accession>A0A517MNP7</accession>
<dbReference type="KEGG" id="rml:FF011L_52170"/>
<proteinExistence type="predicted"/>
<keyword evidence="4" id="KW-0769">Symport</keyword>
<feature type="transmembrane region" description="Helical" evidence="7">
    <location>
        <begin position="351"/>
        <end position="374"/>
    </location>
</feature>
<dbReference type="GO" id="GO:0034755">
    <property type="term" value="P:iron ion transmembrane transport"/>
    <property type="evidence" value="ECO:0007669"/>
    <property type="project" value="TreeGrafter"/>
</dbReference>
<keyword evidence="2" id="KW-0813">Transport</keyword>
<evidence type="ECO:0000256" key="6">
    <source>
        <dbReference type="ARBA" id="ARBA00023136"/>
    </source>
</evidence>
<dbReference type="RefSeq" id="WP_218932862.1">
    <property type="nucleotide sequence ID" value="NZ_CP036262.1"/>
</dbReference>
<reference evidence="8 9" key="1">
    <citation type="submission" date="2019-02" db="EMBL/GenBank/DDBJ databases">
        <title>Deep-cultivation of Planctomycetes and their phenomic and genomic characterization uncovers novel biology.</title>
        <authorList>
            <person name="Wiegand S."/>
            <person name="Jogler M."/>
            <person name="Boedeker C."/>
            <person name="Pinto D."/>
            <person name="Vollmers J."/>
            <person name="Rivas-Marin E."/>
            <person name="Kohn T."/>
            <person name="Peeters S.H."/>
            <person name="Heuer A."/>
            <person name="Rast P."/>
            <person name="Oberbeckmann S."/>
            <person name="Bunk B."/>
            <person name="Jeske O."/>
            <person name="Meyerdierks A."/>
            <person name="Storesund J.E."/>
            <person name="Kallscheuer N."/>
            <person name="Luecker S."/>
            <person name="Lage O.M."/>
            <person name="Pohl T."/>
            <person name="Merkel B.J."/>
            <person name="Hornburger P."/>
            <person name="Mueller R.-W."/>
            <person name="Bruemmer F."/>
            <person name="Labrenz M."/>
            <person name="Spormann A.M."/>
            <person name="Op den Camp H."/>
            <person name="Overmann J."/>
            <person name="Amann R."/>
            <person name="Jetten M.S.M."/>
            <person name="Mascher T."/>
            <person name="Medema M.H."/>
            <person name="Devos D.P."/>
            <person name="Kaster A.-K."/>
            <person name="Ovreas L."/>
            <person name="Rohde M."/>
            <person name="Galperin M.Y."/>
            <person name="Jogler C."/>
        </authorList>
    </citation>
    <scope>NUCLEOTIDE SEQUENCE [LARGE SCALE GENOMIC DNA]</scope>
    <source>
        <strain evidence="8 9">FF011L</strain>
    </source>
</reference>
<feature type="transmembrane region" description="Helical" evidence="7">
    <location>
        <begin position="117"/>
        <end position="135"/>
    </location>
</feature>
<feature type="transmembrane region" description="Helical" evidence="7">
    <location>
        <begin position="36"/>
        <end position="57"/>
    </location>
</feature>
<keyword evidence="3 7" id="KW-0812">Transmembrane</keyword>
<dbReference type="PANTHER" id="PTHR11706:SF33">
    <property type="entry name" value="NATURAL RESISTANCE-ASSOCIATED MACROPHAGE PROTEIN 2"/>
    <property type="match status" value="1"/>
</dbReference>
<comment type="subcellular location">
    <subcellularLocation>
        <location evidence="1">Membrane</location>
        <topology evidence="1">Multi-pass membrane protein</topology>
    </subcellularLocation>
</comment>
<feature type="transmembrane region" description="Helical" evidence="7">
    <location>
        <begin position="147"/>
        <end position="175"/>
    </location>
</feature>
<dbReference type="GO" id="GO:0005384">
    <property type="term" value="F:manganese ion transmembrane transporter activity"/>
    <property type="evidence" value="ECO:0007669"/>
    <property type="project" value="TreeGrafter"/>
</dbReference>
<dbReference type="InterPro" id="IPR001046">
    <property type="entry name" value="NRAMP_fam"/>
</dbReference>
<evidence type="ECO:0000256" key="1">
    <source>
        <dbReference type="ARBA" id="ARBA00004141"/>
    </source>
</evidence>
<evidence type="ECO:0000256" key="4">
    <source>
        <dbReference type="ARBA" id="ARBA00022847"/>
    </source>
</evidence>
<dbReference type="PANTHER" id="PTHR11706">
    <property type="entry name" value="SOLUTE CARRIER PROTEIN FAMILY 11 MEMBER"/>
    <property type="match status" value="1"/>
</dbReference>
<keyword evidence="6 7" id="KW-0472">Membrane</keyword>
<dbReference type="GO" id="GO:0015293">
    <property type="term" value="F:symporter activity"/>
    <property type="evidence" value="ECO:0007669"/>
    <property type="project" value="UniProtKB-KW"/>
</dbReference>
<feature type="transmembrane region" description="Helical" evidence="7">
    <location>
        <begin position="326"/>
        <end position="345"/>
    </location>
</feature>
<gene>
    <name evidence="8" type="ORF">FF011L_52170</name>
</gene>
<dbReference type="AlphaFoldDB" id="A0A517MNP7"/>
<keyword evidence="5 7" id="KW-1133">Transmembrane helix</keyword>
<protein>
    <submittedName>
        <fullName evidence="8">Manganese transport protein MntH</fullName>
    </submittedName>
</protein>
<evidence type="ECO:0000256" key="2">
    <source>
        <dbReference type="ARBA" id="ARBA00022448"/>
    </source>
</evidence>
<evidence type="ECO:0000313" key="8">
    <source>
        <dbReference type="EMBL" id="QDS96407.1"/>
    </source>
</evidence>
<sequence>MDWLRSVGPAVVVAAVVLGPGTITVASRVGCALGYSVGWLVLLASGMMAVMTIAALYAGVSSSQTPGSRLRQRFGRPATISIGLVLFLIVALFQSSNNRALLLAAEYFIPSINDSKGLSIGLLFAFNAFVILFFLRARDVYKVIESAMLLMVGTMIVCFAINAIAGGVSPGSAAAGLIPTPDSVRATMQSLTGDIRALLATTFSVAGAFYQCYLVRERRWSVQEVKFRSVDSAIGIGTLGLLTLLVMWTAAAALHGKMEPSEVKDIASLANSLRPTFGPAATMVFAMGIMAGAISSFVGNALIGGTVFSDCVGTGSRASQPFPRRFTVAALLVGLVIASLSVLTIESNVNFIVIAQGLTTLGLPVMALALLWLLLDSKIAPKWLVVGTLFGVLLTFVVAIATIVKLVS</sequence>
<feature type="transmembrane region" description="Helical" evidence="7">
    <location>
        <begin position="195"/>
        <end position="215"/>
    </location>
</feature>
<feature type="transmembrane region" description="Helical" evidence="7">
    <location>
        <begin position="383"/>
        <end position="404"/>
    </location>
</feature>
<feature type="transmembrane region" description="Helical" evidence="7">
    <location>
        <begin position="236"/>
        <end position="256"/>
    </location>
</feature>
<evidence type="ECO:0000256" key="5">
    <source>
        <dbReference type="ARBA" id="ARBA00022989"/>
    </source>
</evidence>
<dbReference type="Pfam" id="PF01566">
    <property type="entry name" value="Nramp"/>
    <property type="match status" value="1"/>
</dbReference>
<dbReference type="GO" id="GO:0005886">
    <property type="term" value="C:plasma membrane"/>
    <property type="evidence" value="ECO:0007669"/>
    <property type="project" value="TreeGrafter"/>
</dbReference>
<feature type="transmembrane region" description="Helical" evidence="7">
    <location>
        <begin position="78"/>
        <end position="97"/>
    </location>
</feature>
<evidence type="ECO:0000256" key="3">
    <source>
        <dbReference type="ARBA" id="ARBA00022692"/>
    </source>
</evidence>
<dbReference type="Proteomes" id="UP000320672">
    <property type="component" value="Chromosome"/>
</dbReference>